<dbReference type="PROSITE" id="PS00211">
    <property type="entry name" value="ABC_TRANSPORTER_1"/>
    <property type="match status" value="1"/>
</dbReference>
<dbReference type="InterPro" id="IPR008995">
    <property type="entry name" value="Mo/tungstate-bd_C_term_dom"/>
</dbReference>
<dbReference type="Pfam" id="PF00005">
    <property type="entry name" value="ABC_tran"/>
    <property type="match status" value="1"/>
</dbReference>
<evidence type="ECO:0000256" key="1">
    <source>
        <dbReference type="ARBA" id="ARBA00022448"/>
    </source>
</evidence>
<feature type="domain" description="ABC transporter" evidence="4">
    <location>
        <begin position="3"/>
        <end position="243"/>
    </location>
</feature>
<proteinExistence type="predicted"/>
<sequence length="372" mass="38491">MTLHAELTLRRKTFRLSVTLDVPDGGVLAVLGPNGSGKSTVLSCLAGLVRAERAHVSLGGRVLDGVGVHVPPHARRIGLLAQHPLLFPHLSVLDNVAFSPRCRGASKTRARTVARRWLAEVGAESLADQAPTALSGGQAQRVALARALAGEPELLLLDEPFAALDVDAAPAVRGVLRRLLRGGPRDGHGGDRAITTVLVTHDPLDALTLADHVVVLVDGRIVEHGPTRQVLTAPRTAFTARLAGLNLVAGEAVRTGAGVAVRTPGGRLFHGMPAEGFVDGDAVVAVFAPEAVTVQPGDTRVVGSPRNVVDTVVTAVEPHGPVVRLRTGEGISADLTPASVADLALDPGTPVRLAVKAAAVTVHPAPESARRP</sequence>
<dbReference type="GO" id="GO:0005524">
    <property type="term" value="F:ATP binding"/>
    <property type="evidence" value="ECO:0007669"/>
    <property type="project" value="UniProtKB-KW"/>
</dbReference>
<name>A0A837D9G4_9PSEU</name>
<dbReference type="SMART" id="SM00382">
    <property type="entry name" value="AAA"/>
    <property type="match status" value="1"/>
</dbReference>
<accession>A0A837D9G4</accession>
<dbReference type="Proteomes" id="UP000030848">
    <property type="component" value="Unassembled WGS sequence"/>
</dbReference>
<evidence type="ECO:0000313" key="6">
    <source>
        <dbReference type="Proteomes" id="UP000030848"/>
    </source>
</evidence>
<gene>
    <name evidence="5" type="ORF">MINT15_10520</name>
</gene>
<evidence type="ECO:0000313" key="5">
    <source>
        <dbReference type="EMBL" id="KHF44170.1"/>
    </source>
</evidence>
<comment type="caution">
    <text evidence="5">The sequence shown here is derived from an EMBL/GenBank/DDBJ whole genome shotgun (WGS) entry which is preliminary data.</text>
</comment>
<dbReference type="AlphaFoldDB" id="A0A837D9G4"/>
<protein>
    <submittedName>
        <fullName evidence="5">Molybdenum ABC transporter ATP-binding protein</fullName>
    </submittedName>
</protein>
<dbReference type="PANTHER" id="PTHR43514">
    <property type="entry name" value="ABC TRANSPORTER I FAMILY MEMBER 10"/>
    <property type="match status" value="1"/>
</dbReference>
<dbReference type="InterPro" id="IPR003593">
    <property type="entry name" value="AAA+_ATPase"/>
</dbReference>
<dbReference type="EMBL" id="JRZE01000003">
    <property type="protein sequence ID" value="KHF44170.1"/>
    <property type="molecule type" value="Genomic_DNA"/>
</dbReference>
<dbReference type="InterPro" id="IPR050334">
    <property type="entry name" value="Molybdenum_import_ModC"/>
</dbReference>
<dbReference type="InterPro" id="IPR017871">
    <property type="entry name" value="ABC_transporter-like_CS"/>
</dbReference>
<reference evidence="5 6" key="1">
    <citation type="submission" date="2014-10" db="EMBL/GenBank/DDBJ databases">
        <title>Genome sequence of Micropolyspora internatus JCM3315.</title>
        <authorList>
            <person name="Shin S.-K."/>
            <person name="Yi H."/>
        </authorList>
    </citation>
    <scope>NUCLEOTIDE SEQUENCE [LARGE SCALE GENOMIC DNA]</scope>
    <source>
        <strain evidence="5 6">JCM 3315</strain>
    </source>
</reference>
<dbReference type="SUPFAM" id="SSF50331">
    <property type="entry name" value="MOP-like"/>
    <property type="match status" value="1"/>
</dbReference>
<dbReference type="InterPro" id="IPR003439">
    <property type="entry name" value="ABC_transporter-like_ATP-bd"/>
</dbReference>
<evidence type="ECO:0000259" key="4">
    <source>
        <dbReference type="PROSITE" id="PS50893"/>
    </source>
</evidence>
<dbReference type="InterPro" id="IPR027417">
    <property type="entry name" value="P-loop_NTPase"/>
</dbReference>
<evidence type="ECO:0000256" key="2">
    <source>
        <dbReference type="ARBA" id="ARBA00022741"/>
    </source>
</evidence>
<keyword evidence="1" id="KW-0813">Transport</keyword>
<dbReference type="PROSITE" id="PS50893">
    <property type="entry name" value="ABC_TRANSPORTER_2"/>
    <property type="match status" value="1"/>
</dbReference>
<dbReference type="Gene3D" id="2.40.50.100">
    <property type="match status" value="1"/>
</dbReference>
<dbReference type="PANTHER" id="PTHR43514:SF1">
    <property type="entry name" value="SULFATE_THIOSULFATE IMPORT ATP-BINDING PROTEIN CYSA"/>
    <property type="match status" value="1"/>
</dbReference>
<evidence type="ECO:0000256" key="3">
    <source>
        <dbReference type="ARBA" id="ARBA00022840"/>
    </source>
</evidence>
<keyword evidence="2" id="KW-0547">Nucleotide-binding</keyword>
<keyword evidence="3 5" id="KW-0067">ATP-binding</keyword>
<dbReference type="Pfam" id="PF03459">
    <property type="entry name" value="TOBE"/>
    <property type="match status" value="1"/>
</dbReference>
<dbReference type="OMA" id="HDPLDAM"/>
<dbReference type="OrthoDB" id="9112331at2"/>
<dbReference type="GO" id="GO:0016887">
    <property type="term" value="F:ATP hydrolysis activity"/>
    <property type="evidence" value="ECO:0007669"/>
    <property type="project" value="InterPro"/>
</dbReference>
<dbReference type="RefSeq" id="WP_015787686.1">
    <property type="nucleotide sequence ID" value="NZ_FOWS01000004.1"/>
</dbReference>
<dbReference type="InterPro" id="IPR005116">
    <property type="entry name" value="Transp-assoc_OB_typ1"/>
</dbReference>
<organism evidence="5 6">
    <name type="scientific">Saccharomonospora viridis</name>
    <dbReference type="NCBI Taxonomy" id="1852"/>
    <lineage>
        <taxon>Bacteria</taxon>
        <taxon>Bacillati</taxon>
        <taxon>Actinomycetota</taxon>
        <taxon>Actinomycetes</taxon>
        <taxon>Pseudonocardiales</taxon>
        <taxon>Pseudonocardiaceae</taxon>
        <taxon>Saccharomonospora</taxon>
    </lineage>
</organism>
<dbReference type="Gene3D" id="3.40.50.300">
    <property type="entry name" value="P-loop containing nucleotide triphosphate hydrolases"/>
    <property type="match status" value="1"/>
</dbReference>
<dbReference type="SUPFAM" id="SSF52540">
    <property type="entry name" value="P-loop containing nucleoside triphosphate hydrolases"/>
    <property type="match status" value="1"/>
</dbReference>